<organism evidence="1 2">
    <name type="scientific">Scophthalmus maximus</name>
    <name type="common">Turbot</name>
    <name type="synonym">Psetta maxima</name>
    <dbReference type="NCBI Taxonomy" id="52904"/>
    <lineage>
        <taxon>Eukaryota</taxon>
        <taxon>Metazoa</taxon>
        <taxon>Chordata</taxon>
        <taxon>Craniata</taxon>
        <taxon>Vertebrata</taxon>
        <taxon>Euteleostomi</taxon>
        <taxon>Actinopterygii</taxon>
        <taxon>Neopterygii</taxon>
        <taxon>Teleostei</taxon>
        <taxon>Neoteleostei</taxon>
        <taxon>Acanthomorphata</taxon>
        <taxon>Carangaria</taxon>
        <taxon>Pleuronectiformes</taxon>
        <taxon>Pleuronectoidei</taxon>
        <taxon>Scophthalmidae</taxon>
        <taxon>Scophthalmus</taxon>
    </lineage>
</organism>
<comment type="caution">
    <text evidence="1">The sequence shown here is derived from an EMBL/GenBank/DDBJ whole genome shotgun (WGS) entry which is preliminary data.</text>
</comment>
<name>A0A6A4SHI3_SCOMX</name>
<reference evidence="1 2" key="1">
    <citation type="submission" date="2019-06" db="EMBL/GenBank/DDBJ databases">
        <title>Draft genomes of female and male turbot (Scophthalmus maximus).</title>
        <authorList>
            <person name="Xu H."/>
            <person name="Xu X.-W."/>
            <person name="Shao C."/>
            <person name="Chen S."/>
        </authorList>
    </citation>
    <scope>NUCLEOTIDE SEQUENCE [LARGE SCALE GENOMIC DNA]</scope>
    <source>
        <strain evidence="1">Ysfricsl-2016a</strain>
        <tissue evidence="1">Blood</tissue>
    </source>
</reference>
<dbReference type="Proteomes" id="UP000438429">
    <property type="component" value="Unassembled WGS sequence"/>
</dbReference>
<protein>
    <submittedName>
        <fullName evidence="1">Uncharacterized protein</fullName>
    </submittedName>
</protein>
<dbReference type="EMBL" id="VEVO01000012">
    <property type="protein sequence ID" value="KAF0033603.1"/>
    <property type="molecule type" value="Genomic_DNA"/>
</dbReference>
<gene>
    <name evidence="1" type="ORF">F2P81_013669</name>
</gene>
<accession>A0A6A4SHI3</accession>
<evidence type="ECO:0000313" key="2">
    <source>
        <dbReference type="Proteomes" id="UP000438429"/>
    </source>
</evidence>
<proteinExistence type="predicted"/>
<sequence length="261" mass="29147">MPTLGCVKCKCIHVKMENHIQSLLLTLEAFVKSFTGTELLHQFPACKPASLLFLCTKSAMVHETSQADTHTQHQLNCPKCKVPENVRWGTAASTLLTAATGLPIRPVSALKVLKSQLRAHENASPHVAFASALILVALRELPRGCLRTEAAAESQRWPKHHCRFSIFGGTNRYHRVKSNAYLFQNGEEDPEGRDESHTANRVIYFYIYISFIFLRKKEAQTTDSYNITMIIISVIVPDKTSAQVTCRHDVTVLQGSTDVNV</sequence>
<evidence type="ECO:0000313" key="1">
    <source>
        <dbReference type="EMBL" id="KAF0033603.1"/>
    </source>
</evidence>
<dbReference type="AlphaFoldDB" id="A0A6A4SHI3"/>